<evidence type="ECO:0000256" key="3">
    <source>
        <dbReference type="ARBA" id="ARBA00022964"/>
    </source>
</evidence>
<dbReference type="InterPro" id="IPR051323">
    <property type="entry name" value="AtsK-like"/>
</dbReference>
<gene>
    <name evidence="7" type="ORF">DXX93_04410</name>
</gene>
<keyword evidence="2" id="KW-0479">Metal-binding</keyword>
<keyword evidence="4" id="KW-0560">Oxidoreductase</keyword>
<dbReference type="RefSeq" id="WP_116007004.1">
    <property type="nucleotide sequence ID" value="NZ_QUOU01000001.1"/>
</dbReference>
<evidence type="ECO:0000259" key="6">
    <source>
        <dbReference type="Pfam" id="PF02668"/>
    </source>
</evidence>
<dbReference type="GO" id="GO:0006790">
    <property type="term" value="P:sulfur compound metabolic process"/>
    <property type="evidence" value="ECO:0007669"/>
    <property type="project" value="TreeGrafter"/>
</dbReference>
<evidence type="ECO:0000313" key="8">
    <source>
        <dbReference type="Proteomes" id="UP000256478"/>
    </source>
</evidence>
<organism evidence="7 8">
    <name type="scientific">Thalassotalea euphylliae</name>
    <dbReference type="NCBI Taxonomy" id="1655234"/>
    <lineage>
        <taxon>Bacteria</taxon>
        <taxon>Pseudomonadati</taxon>
        <taxon>Pseudomonadota</taxon>
        <taxon>Gammaproteobacteria</taxon>
        <taxon>Alteromonadales</taxon>
        <taxon>Colwelliaceae</taxon>
        <taxon>Thalassotalea</taxon>
    </lineage>
</organism>
<dbReference type="OrthoDB" id="581608at2"/>
<dbReference type="Pfam" id="PF02668">
    <property type="entry name" value="TauD"/>
    <property type="match status" value="1"/>
</dbReference>
<evidence type="ECO:0000256" key="2">
    <source>
        <dbReference type="ARBA" id="ARBA00022723"/>
    </source>
</evidence>
<proteinExistence type="inferred from homology"/>
<dbReference type="EMBL" id="QUOU01000001">
    <property type="protein sequence ID" value="REL25881.1"/>
    <property type="molecule type" value="Genomic_DNA"/>
</dbReference>
<comment type="similarity">
    <text evidence="1">Belongs to the TfdA dioxygenase family.</text>
</comment>
<evidence type="ECO:0000256" key="1">
    <source>
        <dbReference type="ARBA" id="ARBA00005896"/>
    </source>
</evidence>
<evidence type="ECO:0000313" key="7">
    <source>
        <dbReference type="EMBL" id="REL25881.1"/>
    </source>
</evidence>
<sequence length="287" mass="32354">MGITVTPTGEACGAYIGGVDLTQPLSDEQIEEIRQAWGEHHVIIFRDQKLSDDDLERVSASFGDLAIDPFVKSLPGREHMIAIQREADETAAIFAEIWHADWTFKSTPPFATCLYSIEIPPVGGDTLFANQVLALEEMPQELRSRLEGQLAIHSAKMGYSKKGSYGDKYKSKSMEVVASDEALEQETHPFILKHPVSGKESIYGSAIAYIIGVSDMPQKEAMNLIMELQRWQVQEQFVYAHKWEKDMLVMWDNRSVLHKATGGYEGYRRELHRTTISEKDGRPFSLS</sequence>
<dbReference type="SUPFAM" id="SSF51197">
    <property type="entry name" value="Clavaminate synthase-like"/>
    <property type="match status" value="1"/>
</dbReference>
<evidence type="ECO:0000256" key="4">
    <source>
        <dbReference type="ARBA" id="ARBA00023002"/>
    </source>
</evidence>
<evidence type="ECO:0000256" key="5">
    <source>
        <dbReference type="ARBA" id="ARBA00023004"/>
    </source>
</evidence>
<dbReference type="InterPro" id="IPR042098">
    <property type="entry name" value="TauD-like_sf"/>
</dbReference>
<accession>A0A3E0TMS4</accession>
<dbReference type="GO" id="GO:0005737">
    <property type="term" value="C:cytoplasm"/>
    <property type="evidence" value="ECO:0007669"/>
    <property type="project" value="TreeGrafter"/>
</dbReference>
<comment type="caution">
    <text evidence="7">The sequence shown here is derived from an EMBL/GenBank/DDBJ whole genome shotgun (WGS) entry which is preliminary data.</text>
</comment>
<keyword evidence="5" id="KW-0408">Iron</keyword>
<feature type="domain" description="TauD/TfdA-like" evidence="6">
    <location>
        <begin position="5"/>
        <end position="275"/>
    </location>
</feature>
<dbReference type="PANTHER" id="PTHR30468">
    <property type="entry name" value="ALPHA-KETOGLUTARATE-DEPENDENT SULFONATE DIOXYGENASE"/>
    <property type="match status" value="1"/>
</dbReference>
<protein>
    <submittedName>
        <fullName evidence="7">TauD/TfdA family dioxygenase</fullName>
    </submittedName>
</protein>
<dbReference type="GO" id="GO:0000908">
    <property type="term" value="F:taurine dioxygenase activity"/>
    <property type="evidence" value="ECO:0007669"/>
    <property type="project" value="TreeGrafter"/>
</dbReference>
<dbReference type="InterPro" id="IPR003819">
    <property type="entry name" value="TauD/TfdA-like"/>
</dbReference>
<keyword evidence="3 7" id="KW-0223">Dioxygenase</keyword>
<dbReference type="PANTHER" id="PTHR30468:SF1">
    <property type="entry name" value="ALPHA-KETOGLUTARATE-DEPENDENT SULFONATE DIOXYGENASE"/>
    <property type="match status" value="1"/>
</dbReference>
<dbReference type="Proteomes" id="UP000256478">
    <property type="component" value="Unassembled WGS sequence"/>
</dbReference>
<dbReference type="Gene3D" id="3.60.130.10">
    <property type="entry name" value="Clavaminate synthase-like"/>
    <property type="match status" value="1"/>
</dbReference>
<name>A0A3E0TMS4_9GAMM</name>
<dbReference type="AlphaFoldDB" id="A0A3E0TMS4"/>
<dbReference type="GO" id="GO:0046872">
    <property type="term" value="F:metal ion binding"/>
    <property type="evidence" value="ECO:0007669"/>
    <property type="project" value="UniProtKB-KW"/>
</dbReference>
<reference evidence="7 8" key="1">
    <citation type="submission" date="2018-08" db="EMBL/GenBank/DDBJ databases">
        <title>Thalassotalea euphylliae genome.</title>
        <authorList>
            <person name="Summers S."/>
            <person name="Rice S.A."/>
            <person name="Freckelton M.L."/>
            <person name="Nedved B.T."/>
            <person name="Hadfield M.G."/>
        </authorList>
    </citation>
    <scope>NUCLEOTIDE SEQUENCE [LARGE SCALE GENOMIC DNA]</scope>
    <source>
        <strain evidence="7 8">H1</strain>
    </source>
</reference>